<evidence type="ECO:0000313" key="4">
    <source>
        <dbReference type="Proteomes" id="UP001596002"/>
    </source>
</evidence>
<protein>
    <submittedName>
        <fullName evidence="3">Sirohydrochlorin chelatase</fullName>
    </submittedName>
</protein>
<keyword evidence="1" id="KW-0479">Metal-binding</keyword>
<proteinExistence type="predicted"/>
<dbReference type="Gene3D" id="3.40.50.1400">
    <property type="match status" value="1"/>
</dbReference>
<dbReference type="EMBL" id="JBHSHC010000016">
    <property type="protein sequence ID" value="MFC4766363.1"/>
    <property type="molecule type" value="Genomic_DNA"/>
</dbReference>
<dbReference type="Proteomes" id="UP001596002">
    <property type="component" value="Unassembled WGS sequence"/>
</dbReference>
<dbReference type="PANTHER" id="PTHR33542">
    <property type="entry name" value="SIROHYDROCHLORIN FERROCHELATASE, CHLOROPLASTIC"/>
    <property type="match status" value="1"/>
</dbReference>
<organism evidence="3 4">
    <name type="scientific">Effusibacillus consociatus</name>
    <dbReference type="NCBI Taxonomy" id="1117041"/>
    <lineage>
        <taxon>Bacteria</taxon>
        <taxon>Bacillati</taxon>
        <taxon>Bacillota</taxon>
        <taxon>Bacilli</taxon>
        <taxon>Bacillales</taxon>
        <taxon>Alicyclobacillaceae</taxon>
        <taxon>Effusibacillus</taxon>
    </lineage>
</organism>
<evidence type="ECO:0000256" key="2">
    <source>
        <dbReference type="ARBA" id="ARBA00023239"/>
    </source>
</evidence>
<accession>A0ABV9PY29</accession>
<gene>
    <name evidence="3" type="ORF">ACFO8Q_02995</name>
</gene>
<dbReference type="InterPro" id="IPR002762">
    <property type="entry name" value="CbiX-like"/>
</dbReference>
<keyword evidence="4" id="KW-1185">Reference proteome</keyword>
<keyword evidence="2" id="KW-0456">Lyase</keyword>
<dbReference type="RefSeq" id="WP_380024198.1">
    <property type="nucleotide sequence ID" value="NZ_JBHSHC010000016.1"/>
</dbReference>
<dbReference type="Pfam" id="PF01903">
    <property type="entry name" value="CbiX"/>
    <property type="match status" value="1"/>
</dbReference>
<evidence type="ECO:0000256" key="1">
    <source>
        <dbReference type="ARBA" id="ARBA00022723"/>
    </source>
</evidence>
<reference evidence="4" key="1">
    <citation type="journal article" date="2019" name="Int. J. Syst. Evol. Microbiol.">
        <title>The Global Catalogue of Microorganisms (GCM) 10K type strain sequencing project: providing services to taxonomists for standard genome sequencing and annotation.</title>
        <authorList>
            <consortium name="The Broad Institute Genomics Platform"/>
            <consortium name="The Broad Institute Genome Sequencing Center for Infectious Disease"/>
            <person name="Wu L."/>
            <person name="Ma J."/>
        </authorList>
    </citation>
    <scope>NUCLEOTIDE SEQUENCE [LARGE SCALE GENOMIC DNA]</scope>
    <source>
        <strain evidence="4">WYCCWR 12678</strain>
    </source>
</reference>
<comment type="caution">
    <text evidence="3">The sequence shown here is derived from an EMBL/GenBank/DDBJ whole genome shotgun (WGS) entry which is preliminary data.</text>
</comment>
<dbReference type="CDD" id="cd03416">
    <property type="entry name" value="CbiX_SirB_N"/>
    <property type="match status" value="1"/>
</dbReference>
<evidence type="ECO:0000313" key="3">
    <source>
        <dbReference type="EMBL" id="MFC4766363.1"/>
    </source>
</evidence>
<dbReference type="SUPFAM" id="SSF53800">
    <property type="entry name" value="Chelatase"/>
    <property type="match status" value="1"/>
</dbReference>
<dbReference type="InterPro" id="IPR050963">
    <property type="entry name" value="Sirohydro_Cobaltochel/CbiX"/>
</dbReference>
<dbReference type="PANTHER" id="PTHR33542:SF3">
    <property type="entry name" value="SIROHYDROCHLORIN FERROCHELATASE, CHLOROPLASTIC"/>
    <property type="match status" value="1"/>
</dbReference>
<sequence length="132" mass="14560">MEMKTGVVLVAHGSREPSANEELVRIAELLNQDPDYQIVQPAYLELAEPDIPTGIDLCVKKGADRVIVVPYFLLAGSHVREDLPRLVADASARHPGIPIRLVESLGYHPVLTDIVLDRVNAVLTSDEKQEEE</sequence>
<name>A0ABV9PY29_9BACL</name>